<evidence type="ECO:0000256" key="1">
    <source>
        <dbReference type="ARBA" id="ARBA00022801"/>
    </source>
</evidence>
<name>A0A6M4GSX7_9PROT</name>
<keyword evidence="2 4" id="KW-0442">Lipid degradation</keyword>
<proteinExistence type="predicted"/>
<dbReference type="AlphaFoldDB" id="A0A6M4GSX7"/>
<evidence type="ECO:0000256" key="3">
    <source>
        <dbReference type="ARBA" id="ARBA00023098"/>
    </source>
</evidence>
<dbReference type="Proteomes" id="UP000501534">
    <property type="component" value="Chromosome"/>
</dbReference>
<feature type="active site" description="Proton acceptor" evidence="4">
    <location>
        <position position="165"/>
    </location>
</feature>
<evidence type="ECO:0000256" key="4">
    <source>
        <dbReference type="PROSITE-ProRule" id="PRU01161"/>
    </source>
</evidence>
<dbReference type="Pfam" id="PF01734">
    <property type="entry name" value="Patatin"/>
    <property type="match status" value="1"/>
</dbReference>
<dbReference type="PANTHER" id="PTHR14226">
    <property type="entry name" value="NEUROPATHY TARGET ESTERASE/SWISS CHEESE D.MELANOGASTER"/>
    <property type="match status" value="1"/>
</dbReference>
<dbReference type="PROSITE" id="PS51635">
    <property type="entry name" value="PNPLA"/>
    <property type="match status" value="1"/>
</dbReference>
<evidence type="ECO:0000259" key="5">
    <source>
        <dbReference type="PROSITE" id="PS51635"/>
    </source>
</evidence>
<protein>
    <submittedName>
        <fullName evidence="6">Outer membrane protein assembly factor BamA</fullName>
    </submittedName>
</protein>
<keyword evidence="1 4" id="KW-0378">Hydrolase</keyword>
<reference evidence="6 7" key="1">
    <citation type="submission" date="2020-04" db="EMBL/GenBank/DDBJ databases">
        <title>Usitatibacter rugosus gen. nov., sp. nov. and Usitatibacter palustris sp. nov., novel members of Usitatibacteraceae fam. nov. within the order Nitrosomonadales isolated from soil.</title>
        <authorList>
            <person name="Huber K.J."/>
            <person name="Neumann-Schaal M."/>
            <person name="Geppert A."/>
            <person name="Luckner M."/>
            <person name="Wanner G."/>
            <person name="Overmann J."/>
        </authorList>
    </citation>
    <scope>NUCLEOTIDE SEQUENCE [LARGE SCALE GENOMIC DNA]</scope>
    <source>
        <strain evidence="6 7">0125_3</strain>
    </source>
</reference>
<dbReference type="GO" id="GO:0016787">
    <property type="term" value="F:hydrolase activity"/>
    <property type="evidence" value="ECO:0007669"/>
    <property type="project" value="UniProtKB-UniRule"/>
</dbReference>
<dbReference type="Gene3D" id="3.40.1090.10">
    <property type="entry name" value="Cytosolic phospholipase A2 catalytic domain"/>
    <property type="match status" value="2"/>
</dbReference>
<comment type="caution">
    <text evidence="4">Lacks conserved residue(s) required for the propagation of feature annotation.</text>
</comment>
<dbReference type="SUPFAM" id="SSF52151">
    <property type="entry name" value="FabD/lysophospholipase-like"/>
    <property type="match status" value="1"/>
</dbReference>
<dbReference type="InterPro" id="IPR002641">
    <property type="entry name" value="PNPLA_dom"/>
</dbReference>
<keyword evidence="7" id="KW-1185">Reference proteome</keyword>
<accession>A0A6M4GSX7</accession>
<dbReference type="KEGG" id="uru:DSM104443_01489"/>
<dbReference type="EMBL" id="CP053069">
    <property type="protein sequence ID" value="QJR10430.1"/>
    <property type="molecule type" value="Genomic_DNA"/>
</dbReference>
<dbReference type="Gene3D" id="2.40.160.50">
    <property type="entry name" value="membrane protein fhac: a member of the omp85/tpsb transporter family"/>
    <property type="match status" value="1"/>
</dbReference>
<dbReference type="InterPro" id="IPR050301">
    <property type="entry name" value="NTE"/>
</dbReference>
<gene>
    <name evidence="6" type="primary">bamA_2</name>
    <name evidence="6" type="ORF">DSM104443_01489</name>
</gene>
<dbReference type="InterPro" id="IPR016035">
    <property type="entry name" value="Acyl_Trfase/lysoPLipase"/>
</dbReference>
<evidence type="ECO:0000256" key="2">
    <source>
        <dbReference type="ARBA" id="ARBA00022963"/>
    </source>
</evidence>
<dbReference type="Gene3D" id="3.10.20.310">
    <property type="entry name" value="membrane protein fhac"/>
    <property type="match status" value="1"/>
</dbReference>
<feature type="active site" description="Nucleophile" evidence="4">
    <location>
        <position position="19"/>
    </location>
</feature>
<feature type="short sequence motif" description="DGA/G" evidence="4">
    <location>
        <begin position="165"/>
        <end position="167"/>
    </location>
</feature>
<dbReference type="PANTHER" id="PTHR14226:SF29">
    <property type="entry name" value="NEUROPATHY TARGET ESTERASE SWS"/>
    <property type="match status" value="1"/>
</dbReference>
<feature type="domain" description="PNPLA" evidence="5">
    <location>
        <begin position="1"/>
        <end position="178"/>
    </location>
</feature>
<organism evidence="6 7">
    <name type="scientific">Usitatibacter rugosus</name>
    <dbReference type="NCBI Taxonomy" id="2732067"/>
    <lineage>
        <taxon>Bacteria</taxon>
        <taxon>Pseudomonadati</taxon>
        <taxon>Pseudomonadota</taxon>
        <taxon>Betaproteobacteria</taxon>
        <taxon>Nitrosomonadales</taxon>
        <taxon>Usitatibacteraceae</taxon>
        <taxon>Usitatibacter</taxon>
    </lineage>
</organism>
<sequence>MLKVLRENRIPVHLVVATSMGSIVGGAYAAGHTPEAMEAMVRDADWDLMFSARPPREDLSFRRKEDDLRLIGRTEFGIKSDGITLPRGAFGSQNLEEFLRIVARPASEIRQLDALPIPMRAVATDLETGQLVVLRDVTLVEAMRASMSIPGAFAPTTIDGRLLGDGGLVRNLPVEVARSMGADVIIAVNVGTPLLPREALSSALGVAQQMINILTEQNVGISLGALKPTDVLISPELRDVTFLDFDKGPDLIARGEAAARAALPKLAALALEPREYAFYEERRTRRRDFPEEVVEAIVVRGTQRTNPVALANEVRQRADIAEGAHVTDEQLVKASRVLYGTGEFERVDVHTEYNEGKRFVVLDVDEKPWGPNYLRVGARAVSDAKTDARFSLTLQHTRTWVNPWGAEWRNELEIGDVRRLTTSFYQPLGPGSAWFLEPIAEAIQSDYDIFRAGNHRTDRLTSGTTSVAVVAGRRLGNVGVARLGIGREWYRVEPLISSREASPVKDTGNVVKLGVTFDTLDDANFPRHGYFAAATTSTVAYGSDSSHPVQTYTAQLLYPVTIGRFTVLGIVGGGRSQDDRGGFGLGGFLNLSGTPVGAVSGSQNALAAAVMYYRMGELPRGLGGNWYLGTSLEAGNAWARRSDVTFSDVRKAVSVFLGLDTLLGPLYIGYGHTFSGGSAAYLFLGRPTDRN</sequence>
<evidence type="ECO:0000313" key="6">
    <source>
        <dbReference type="EMBL" id="QJR10430.1"/>
    </source>
</evidence>
<evidence type="ECO:0000313" key="7">
    <source>
        <dbReference type="Proteomes" id="UP000501534"/>
    </source>
</evidence>
<keyword evidence="3 4" id="KW-0443">Lipid metabolism</keyword>
<dbReference type="GO" id="GO:0016042">
    <property type="term" value="P:lipid catabolic process"/>
    <property type="evidence" value="ECO:0007669"/>
    <property type="project" value="UniProtKB-UniRule"/>
</dbReference>